<dbReference type="Proteomes" id="UP000015106">
    <property type="component" value="Chromosome 7"/>
</dbReference>
<reference evidence="4" key="2">
    <citation type="submission" date="2018-03" db="EMBL/GenBank/DDBJ databases">
        <title>The Triticum urartu genome reveals the dynamic nature of wheat genome evolution.</title>
        <authorList>
            <person name="Ling H."/>
            <person name="Ma B."/>
            <person name="Shi X."/>
            <person name="Liu H."/>
            <person name="Dong L."/>
            <person name="Sun H."/>
            <person name="Cao Y."/>
            <person name="Gao Q."/>
            <person name="Zheng S."/>
            <person name="Li Y."/>
            <person name="Yu Y."/>
            <person name="Du H."/>
            <person name="Qi M."/>
            <person name="Li Y."/>
            <person name="Yu H."/>
            <person name="Cui Y."/>
            <person name="Wang N."/>
            <person name="Chen C."/>
            <person name="Wu H."/>
            <person name="Zhao Y."/>
            <person name="Zhang J."/>
            <person name="Li Y."/>
            <person name="Zhou W."/>
            <person name="Zhang B."/>
            <person name="Hu W."/>
            <person name="Eijk M."/>
            <person name="Tang J."/>
            <person name="Witsenboer H."/>
            <person name="Zhao S."/>
            <person name="Li Z."/>
            <person name="Zhang A."/>
            <person name="Wang D."/>
            <person name="Liang C."/>
        </authorList>
    </citation>
    <scope>NUCLEOTIDE SEQUENCE [LARGE SCALE GENOMIC DNA]</scope>
    <source>
        <strain evidence="4">cv. G1812</strain>
    </source>
</reference>
<dbReference type="InterPro" id="IPR025452">
    <property type="entry name" value="DUF4218"/>
</dbReference>
<evidence type="ECO:0000259" key="2">
    <source>
        <dbReference type="Pfam" id="PF13952"/>
    </source>
</evidence>
<proteinExistence type="predicted"/>
<evidence type="ECO:0008006" key="6">
    <source>
        <dbReference type="Google" id="ProtNLM"/>
    </source>
</evidence>
<organism evidence="4 5">
    <name type="scientific">Triticum urartu</name>
    <name type="common">Red wild einkorn</name>
    <name type="synonym">Crithodium urartu</name>
    <dbReference type="NCBI Taxonomy" id="4572"/>
    <lineage>
        <taxon>Eukaryota</taxon>
        <taxon>Viridiplantae</taxon>
        <taxon>Streptophyta</taxon>
        <taxon>Embryophyta</taxon>
        <taxon>Tracheophyta</taxon>
        <taxon>Spermatophyta</taxon>
        <taxon>Magnoliopsida</taxon>
        <taxon>Liliopsida</taxon>
        <taxon>Poales</taxon>
        <taxon>Poaceae</taxon>
        <taxon>BOP clade</taxon>
        <taxon>Pooideae</taxon>
        <taxon>Triticodae</taxon>
        <taxon>Triticeae</taxon>
        <taxon>Triticinae</taxon>
        <taxon>Triticum</taxon>
    </lineage>
</organism>
<keyword evidence="5" id="KW-1185">Reference proteome</keyword>
<evidence type="ECO:0000259" key="3">
    <source>
        <dbReference type="Pfam" id="PF13960"/>
    </source>
</evidence>
<dbReference type="Gramene" id="TuG1812G0700002194.01.T01">
    <property type="protein sequence ID" value="TuG1812G0700002194.01.T01"/>
    <property type="gene ID" value="TuG1812G0700002194.01"/>
</dbReference>
<evidence type="ECO:0000313" key="4">
    <source>
        <dbReference type="EnsemblPlants" id="TuG1812G0700002194.01.T01"/>
    </source>
</evidence>
<dbReference type="InterPro" id="IPR025312">
    <property type="entry name" value="DUF4216"/>
</dbReference>
<feature type="domain" description="DUF4218" evidence="3">
    <location>
        <begin position="27"/>
        <end position="139"/>
    </location>
</feature>
<feature type="domain" description="DUF4216" evidence="2">
    <location>
        <begin position="319"/>
        <end position="394"/>
    </location>
</feature>
<name>A0A8R7QXC9_TRIUA</name>
<reference evidence="4" key="3">
    <citation type="submission" date="2022-06" db="UniProtKB">
        <authorList>
            <consortium name="EnsemblPlants"/>
        </authorList>
    </citation>
    <scope>IDENTIFICATION</scope>
</reference>
<dbReference type="Pfam" id="PF13952">
    <property type="entry name" value="DUF4216"/>
    <property type="match status" value="1"/>
</dbReference>
<accession>A0A8R7QXC9</accession>
<evidence type="ECO:0000256" key="1">
    <source>
        <dbReference type="SAM" id="MobiDB-lite"/>
    </source>
</evidence>
<reference evidence="5" key="1">
    <citation type="journal article" date="2013" name="Nature">
        <title>Draft genome of the wheat A-genome progenitor Triticum urartu.</title>
        <authorList>
            <person name="Ling H.Q."/>
            <person name="Zhao S."/>
            <person name="Liu D."/>
            <person name="Wang J."/>
            <person name="Sun H."/>
            <person name="Zhang C."/>
            <person name="Fan H."/>
            <person name="Li D."/>
            <person name="Dong L."/>
            <person name="Tao Y."/>
            <person name="Gao C."/>
            <person name="Wu H."/>
            <person name="Li Y."/>
            <person name="Cui Y."/>
            <person name="Guo X."/>
            <person name="Zheng S."/>
            <person name="Wang B."/>
            <person name="Yu K."/>
            <person name="Liang Q."/>
            <person name="Yang W."/>
            <person name="Lou X."/>
            <person name="Chen J."/>
            <person name="Feng M."/>
            <person name="Jian J."/>
            <person name="Zhang X."/>
            <person name="Luo G."/>
            <person name="Jiang Y."/>
            <person name="Liu J."/>
            <person name="Wang Z."/>
            <person name="Sha Y."/>
            <person name="Zhang B."/>
            <person name="Wu H."/>
            <person name="Tang D."/>
            <person name="Shen Q."/>
            <person name="Xue P."/>
            <person name="Zou S."/>
            <person name="Wang X."/>
            <person name="Liu X."/>
            <person name="Wang F."/>
            <person name="Yang Y."/>
            <person name="An X."/>
            <person name="Dong Z."/>
            <person name="Zhang K."/>
            <person name="Zhang X."/>
            <person name="Luo M.C."/>
            <person name="Dvorak J."/>
            <person name="Tong Y."/>
            <person name="Wang J."/>
            <person name="Yang H."/>
            <person name="Li Z."/>
            <person name="Wang D."/>
            <person name="Zhang A."/>
            <person name="Wang J."/>
        </authorList>
    </citation>
    <scope>NUCLEOTIDE SEQUENCE</scope>
    <source>
        <strain evidence="5">cv. G1812</strain>
    </source>
</reference>
<sequence>MPIALTGILPDRVTTVLFELSAYFRGICSKVLHVNELDRLEESIRITLCKMEMIFPPGFFTVMVHLVVHLATECKLAGPVCYRWMYFIERYLGKLKSYVRNKARPEGSIAESYLADECMAFCSRYLEGFSTKHNQPSRNNDKPNENESTMYANESTLFPPVGNPLGKPRTYTLNDMESLQAHRFVLYNCDVVTPYLIAHGTELKRKNRNKRLALKTIERMQHANFPDWFRDHVMQLEQQRGTDSIDDDIRWLARGPIEVARRYIGFCTRGYRFRPKRYDKKTQNSGVVLTAKTSSYASAGDTNPILGDVMYYGKILDIIELNYYRKFSVVLFKCEWLNSTKEKEVKKDRFGRTLVNFSQVHSGDKIEDEPFVFANQVDQVFYTKDHTNPGWSFVTKVTPRDNFDMGEEWNDIESEPYHVSNLGELFDTAHGNEMWTRRDIEGTTVDPITSSDPEASELNES</sequence>
<protein>
    <recommendedName>
        <fullName evidence="6">DUF4218 domain-containing protein</fullName>
    </recommendedName>
</protein>
<dbReference type="AlphaFoldDB" id="A0A8R7QXC9"/>
<dbReference type="PANTHER" id="PTHR48258">
    <property type="entry name" value="DUF4218 DOMAIN-CONTAINING PROTEIN-RELATED"/>
    <property type="match status" value="1"/>
</dbReference>
<evidence type="ECO:0000313" key="5">
    <source>
        <dbReference type="Proteomes" id="UP000015106"/>
    </source>
</evidence>
<dbReference type="PANTHER" id="PTHR48258:SF15">
    <property type="entry name" value="OS02G0543900 PROTEIN"/>
    <property type="match status" value="1"/>
</dbReference>
<feature type="region of interest" description="Disordered" evidence="1">
    <location>
        <begin position="438"/>
        <end position="461"/>
    </location>
</feature>
<dbReference type="Pfam" id="PF13960">
    <property type="entry name" value="DUF4218"/>
    <property type="match status" value="1"/>
</dbReference>
<dbReference type="EnsemblPlants" id="TuG1812G0700002194.01.T01">
    <property type="protein sequence ID" value="TuG1812G0700002194.01.T01"/>
    <property type="gene ID" value="TuG1812G0700002194.01"/>
</dbReference>